<evidence type="ECO:0000256" key="11">
    <source>
        <dbReference type="ARBA" id="ARBA00023268"/>
    </source>
</evidence>
<evidence type="ECO:0000259" key="13">
    <source>
        <dbReference type="Pfam" id="PF00725"/>
    </source>
</evidence>
<dbReference type="FunFam" id="3.40.50.720:FF:000009">
    <property type="entry name" value="Fatty oxidation complex, alpha subunit"/>
    <property type="match status" value="1"/>
</dbReference>
<evidence type="ECO:0000256" key="7">
    <source>
        <dbReference type="ARBA" id="ARBA00023098"/>
    </source>
</evidence>
<accession>I8TAP1</accession>
<evidence type="ECO:0000256" key="1">
    <source>
        <dbReference type="ARBA" id="ARBA00004275"/>
    </source>
</evidence>
<dbReference type="GO" id="GO:0003857">
    <property type="term" value="F:(3S)-3-hydroxyacyl-CoA dehydrogenase (NAD+) activity"/>
    <property type="evidence" value="ECO:0007669"/>
    <property type="project" value="UniProtKB-EC"/>
</dbReference>
<gene>
    <name evidence="15" type="ORF">WQQ_09470</name>
</gene>
<keyword evidence="7" id="KW-0443">Lipid metabolism</keyword>
<feature type="domain" description="3-hydroxyacyl-CoA dehydrogenase NAD binding" evidence="14">
    <location>
        <begin position="313"/>
        <end position="490"/>
    </location>
</feature>
<dbReference type="EMBL" id="AKGD01000001">
    <property type="protein sequence ID" value="EIT70810.1"/>
    <property type="molecule type" value="Genomic_DNA"/>
</dbReference>
<dbReference type="Proteomes" id="UP000003704">
    <property type="component" value="Unassembled WGS sequence"/>
</dbReference>
<evidence type="ECO:0000256" key="12">
    <source>
        <dbReference type="ARBA" id="ARBA00049556"/>
    </source>
</evidence>
<dbReference type="SUPFAM" id="SSF51735">
    <property type="entry name" value="NAD(P)-binding Rossmann-fold domains"/>
    <property type="match status" value="1"/>
</dbReference>
<keyword evidence="4" id="KW-0442">Lipid degradation</keyword>
<dbReference type="InterPro" id="IPR008927">
    <property type="entry name" value="6-PGluconate_DH-like_C_sf"/>
</dbReference>
<keyword evidence="6" id="KW-0520">NAD</keyword>
<feature type="domain" description="3-hydroxyacyl-CoA dehydrogenase C-terminal" evidence="13">
    <location>
        <begin position="620"/>
        <end position="707"/>
    </location>
</feature>
<evidence type="ECO:0000256" key="2">
    <source>
        <dbReference type="ARBA" id="ARBA00005005"/>
    </source>
</evidence>
<evidence type="ECO:0000256" key="9">
    <source>
        <dbReference type="ARBA" id="ARBA00023235"/>
    </source>
</evidence>
<comment type="subcellular location">
    <subcellularLocation>
        <location evidence="1">Peroxisome</location>
    </subcellularLocation>
</comment>
<dbReference type="STRING" id="1172194.WQQ_09470"/>
<evidence type="ECO:0000256" key="5">
    <source>
        <dbReference type="ARBA" id="ARBA00023002"/>
    </source>
</evidence>
<dbReference type="Gene3D" id="3.40.50.720">
    <property type="entry name" value="NAD(P)-binding Rossmann-like Domain"/>
    <property type="match status" value="1"/>
</dbReference>
<dbReference type="GO" id="GO:0070403">
    <property type="term" value="F:NAD+ binding"/>
    <property type="evidence" value="ECO:0007669"/>
    <property type="project" value="InterPro"/>
</dbReference>
<dbReference type="GO" id="GO:0006635">
    <property type="term" value="P:fatty acid beta-oxidation"/>
    <property type="evidence" value="ECO:0007669"/>
    <property type="project" value="UniProtKB-UniPathway"/>
</dbReference>
<protein>
    <submittedName>
        <fullName evidence="15">Uncharacterized protein</fullName>
    </submittedName>
</protein>
<keyword evidence="11" id="KW-0511">Multifunctional enzyme</keyword>
<evidence type="ECO:0000256" key="3">
    <source>
        <dbReference type="ARBA" id="ARBA00022832"/>
    </source>
</evidence>
<dbReference type="OrthoDB" id="5389341at2"/>
<dbReference type="InterPro" id="IPR029045">
    <property type="entry name" value="ClpP/crotonase-like_dom_sf"/>
</dbReference>
<keyword evidence="3" id="KW-0276">Fatty acid metabolism</keyword>
<dbReference type="Gene3D" id="1.10.1040.50">
    <property type="match status" value="1"/>
</dbReference>
<dbReference type="AlphaFoldDB" id="I8TAP1"/>
<keyword evidence="8" id="KW-0576">Peroxisome</keyword>
<dbReference type="GO" id="GO:0016853">
    <property type="term" value="F:isomerase activity"/>
    <property type="evidence" value="ECO:0007669"/>
    <property type="project" value="UniProtKB-KW"/>
</dbReference>
<proteinExistence type="predicted"/>
<keyword evidence="10" id="KW-0456">Lyase</keyword>
<dbReference type="InterPro" id="IPR006176">
    <property type="entry name" value="3-OHacyl-CoA_DH_NAD-bd"/>
</dbReference>
<dbReference type="FunFam" id="1.10.1040.50:FF:000006">
    <property type="entry name" value="Peroxisomal bifunctional enzyme"/>
    <property type="match status" value="1"/>
</dbReference>
<dbReference type="InterPro" id="IPR001753">
    <property type="entry name" value="Enoyl-CoA_hydra/iso"/>
</dbReference>
<evidence type="ECO:0000256" key="8">
    <source>
        <dbReference type="ARBA" id="ARBA00023140"/>
    </source>
</evidence>
<dbReference type="GO" id="GO:0004300">
    <property type="term" value="F:enoyl-CoA hydratase activity"/>
    <property type="evidence" value="ECO:0007669"/>
    <property type="project" value="UniProtKB-ARBA"/>
</dbReference>
<evidence type="ECO:0000256" key="6">
    <source>
        <dbReference type="ARBA" id="ARBA00023027"/>
    </source>
</evidence>
<dbReference type="CDD" id="cd06558">
    <property type="entry name" value="crotonase-like"/>
    <property type="match status" value="1"/>
</dbReference>
<keyword evidence="5" id="KW-0560">Oxidoreductase</keyword>
<dbReference type="InterPro" id="IPR036291">
    <property type="entry name" value="NAD(P)-bd_dom_sf"/>
</dbReference>
<dbReference type="InterPro" id="IPR006108">
    <property type="entry name" value="3HC_DH_C"/>
</dbReference>
<comment type="pathway">
    <text evidence="2">Lipid metabolism; fatty acid beta-oxidation.</text>
</comment>
<dbReference type="PATRIC" id="fig|1172194.4.peg.907"/>
<evidence type="ECO:0000313" key="16">
    <source>
        <dbReference type="Proteomes" id="UP000003704"/>
    </source>
</evidence>
<organism evidence="15 16">
    <name type="scientific">Hydrocarboniphaga effusa AP103</name>
    <dbReference type="NCBI Taxonomy" id="1172194"/>
    <lineage>
        <taxon>Bacteria</taxon>
        <taxon>Pseudomonadati</taxon>
        <taxon>Pseudomonadota</taxon>
        <taxon>Gammaproteobacteria</taxon>
        <taxon>Nevskiales</taxon>
        <taxon>Nevskiaceae</taxon>
        <taxon>Hydrocarboniphaga</taxon>
    </lineage>
</organism>
<sequence>MQTPPAGTLRAAPEEILVSTVDYRVIDGVAVITLNNPPVNAIDQGIRAGLLESVGRLAADDSVKSAVLIGANDTFVAGADIKEFGKPLPPPTTIESLSAMEASPKPIVAALAGNTLGGGLEIALAAHWRVAVAKAKLGLPEVSLGIMPGAGGTQRLPRLVGGAKALDMILSGTPVNGTKALELGIVDELVDGDLLAGAIAFARKIVAEGRPLRVTSQLQDKVANTDPAIFADAIKKNEKKWKGLLSPYKIVEAVQAACTLPFAEGAALELKVYRETQASPQRKALTYMFFAEREAAKIPDVPRDLKPAPVKSAAVIGAGTMGGGIAMSFANAGIPVKILELKQEALDAGLARIKGNYATSVSRGSTTQAQMDERLGRISTTTDYAQIGDADIVVEAVFENMEIKQGVFKTLDGVMKQGAILGTNTSTLDIDQIANVTKRPQDVIGMHFFSPANVMKLVENVRGAKTSPEIIGRTMAVSKQIGKVPVLAGNCDGFIGNRILAAYGRECDFLLEEGATPWQIDTALQGFGFPMGLFLMRDMAGLDVGWRIRQYREQFRDKNQRYSPVGDRICELGRYGQKTGAGYYKYEGRNATPDPEIEALIVKVSADLGIERRKVSDEEIVWRVLSVMVNEGAKIVGEGIAIRASDIDVTYVFGYGFPRHQGGPMFWAEQQGLDKVLAKIRAYHAEQGDNWKPAELLEKIVAAGKSSWKDAV</sequence>
<dbReference type="SUPFAM" id="SSF48179">
    <property type="entry name" value="6-phosphogluconate dehydrogenase C-terminal domain-like"/>
    <property type="match status" value="2"/>
</dbReference>
<dbReference type="SUPFAM" id="SSF52096">
    <property type="entry name" value="ClpP/crotonase"/>
    <property type="match status" value="1"/>
</dbReference>
<comment type="catalytic activity">
    <reaction evidence="12">
        <text>a (3S)-3-hydroxyacyl-CoA + NAD(+) = a 3-oxoacyl-CoA + NADH + H(+)</text>
        <dbReference type="Rhea" id="RHEA:22432"/>
        <dbReference type="ChEBI" id="CHEBI:15378"/>
        <dbReference type="ChEBI" id="CHEBI:57318"/>
        <dbReference type="ChEBI" id="CHEBI:57540"/>
        <dbReference type="ChEBI" id="CHEBI:57945"/>
        <dbReference type="ChEBI" id="CHEBI:90726"/>
        <dbReference type="EC" id="1.1.1.35"/>
    </reaction>
</comment>
<keyword evidence="9" id="KW-0413">Isomerase</keyword>
<name>I8TAP1_9GAMM</name>
<evidence type="ECO:0000256" key="10">
    <source>
        <dbReference type="ARBA" id="ARBA00023239"/>
    </source>
</evidence>
<feature type="domain" description="3-hydroxyacyl-CoA dehydrogenase C-terminal" evidence="13">
    <location>
        <begin position="493"/>
        <end position="586"/>
    </location>
</feature>
<reference evidence="15 16" key="1">
    <citation type="journal article" date="2012" name="J. Bacteriol.">
        <title>Genome Sequence of n-Alkane-Degrading Hydrocarboniphaga effusa Strain AP103T (ATCC BAA-332T).</title>
        <authorList>
            <person name="Chang H.K."/>
            <person name="Zylstra G.J."/>
            <person name="Chae J.C."/>
        </authorList>
    </citation>
    <scope>NUCLEOTIDE SEQUENCE [LARGE SCALE GENOMIC DNA]</scope>
    <source>
        <strain evidence="15 16">AP103</strain>
    </source>
</reference>
<evidence type="ECO:0000313" key="15">
    <source>
        <dbReference type="EMBL" id="EIT70810.1"/>
    </source>
</evidence>
<dbReference type="Pfam" id="PF00725">
    <property type="entry name" value="3HCDH"/>
    <property type="match status" value="2"/>
</dbReference>
<comment type="caution">
    <text evidence="15">The sequence shown here is derived from an EMBL/GenBank/DDBJ whole genome shotgun (WGS) entry which is preliminary data.</text>
</comment>
<dbReference type="UniPathway" id="UPA00659"/>
<dbReference type="PANTHER" id="PTHR23309">
    <property type="entry name" value="3-HYDROXYACYL-COA DEHYROGENASE"/>
    <property type="match status" value="1"/>
</dbReference>
<keyword evidence="16" id="KW-1185">Reference proteome</keyword>
<dbReference type="PANTHER" id="PTHR23309:SF51">
    <property type="entry name" value="3-HYDROXYACYL-COA DEHYDROGENASE-RELATED"/>
    <property type="match status" value="1"/>
</dbReference>
<dbReference type="Pfam" id="PF00378">
    <property type="entry name" value="ECH_1"/>
    <property type="match status" value="1"/>
</dbReference>
<dbReference type="RefSeq" id="WP_007183903.1">
    <property type="nucleotide sequence ID" value="NZ_AKGD01000001.1"/>
</dbReference>
<evidence type="ECO:0000256" key="4">
    <source>
        <dbReference type="ARBA" id="ARBA00022963"/>
    </source>
</evidence>
<evidence type="ECO:0000259" key="14">
    <source>
        <dbReference type="Pfam" id="PF02737"/>
    </source>
</evidence>
<dbReference type="Gene3D" id="3.90.226.10">
    <property type="entry name" value="2-enoyl-CoA Hydratase, Chain A, domain 1"/>
    <property type="match status" value="1"/>
</dbReference>
<dbReference type="Pfam" id="PF02737">
    <property type="entry name" value="3HCDH_N"/>
    <property type="match status" value="1"/>
</dbReference>